<dbReference type="HOGENOM" id="CLU_078774_0_0_6"/>
<dbReference type="eggNOG" id="ENOG5030DUI">
    <property type="taxonomic scope" value="Bacteria"/>
</dbReference>
<dbReference type="KEGG" id="swd:Swoo_0006"/>
<dbReference type="PROSITE" id="PS51257">
    <property type="entry name" value="PROKAR_LIPOPROTEIN"/>
    <property type="match status" value="1"/>
</dbReference>
<keyword evidence="3" id="KW-1185">Reference proteome</keyword>
<evidence type="ECO:0000313" key="2">
    <source>
        <dbReference type="EMBL" id="ACA84307.1"/>
    </source>
</evidence>
<sequence length="270" mass="30997" precursor="true">MRVVSNSRVGSIFERIKKLSIVLIVVILSCGCSPKPMTLPIKLMWGEQELNCNQALPELPQWRLENIQFYLSQFKNNGRPIYLVQDGHLTQQKNLALLGSDCRSDGQWQIVFEHTLEPGEFSFNLGVPFKQNHQAPLKSQSPLNQSDMFWTWQMGHKFFRLDLTKHESKKRETEPQTGWQFHLGSTGCKSASVMRAPTKECDHPNRPKFTLTYQGDNSLVLDLAPLLSETLNNQKITQDSCMSDPHTLICRELLPRIGINSSSEIWRWQS</sequence>
<name>B1KCX8_SHEWM</name>
<dbReference type="Proteomes" id="UP000002168">
    <property type="component" value="Chromosome"/>
</dbReference>
<dbReference type="Pfam" id="PF20243">
    <property type="entry name" value="MbnP"/>
    <property type="match status" value="1"/>
</dbReference>
<accession>B1KCX8</accession>
<dbReference type="STRING" id="392500.Swoo_0006"/>
<proteinExistence type="predicted"/>
<evidence type="ECO:0000313" key="3">
    <source>
        <dbReference type="Proteomes" id="UP000002168"/>
    </source>
</evidence>
<protein>
    <recommendedName>
        <fullName evidence="1">Copper-binding protein MbnP-like domain-containing protein</fullName>
    </recommendedName>
</protein>
<dbReference type="InterPro" id="IPR023977">
    <property type="entry name" value="MbnP-like"/>
</dbReference>
<feature type="domain" description="Copper-binding protein MbnP-like" evidence="1">
    <location>
        <begin position="35"/>
        <end position="243"/>
    </location>
</feature>
<dbReference type="InterPro" id="IPR046863">
    <property type="entry name" value="MbnP-like_dom"/>
</dbReference>
<dbReference type="AlphaFoldDB" id="B1KCX8"/>
<organism evidence="2 3">
    <name type="scientific">Shewanella woodyi (strain ATCC 51908 / MS32)</name>
    <dbReference type="NCBI Taxonomy" id="392500"/>
    <lineage>
        <taxon>Bacteria</taxon>
        <taxon>Pseudomonadati</taxon>
        <taxon>Pseudomonadota</taxon>
        <taxon>Gammaproteobacteria</taxon>
        <taxon>Alteromonadales</taxon>
        <taxon>Shewanellaceae</taxon>
        <taxon>Shewanella</taxon>
    </lineage>
</organism>
<dbReference type="NCBIfam" id="TIGR04052">
    <property type="entry name" value="MbnP_like_WxW"/>
    <property type="match status" value="1"/>
</dbReference>
<gene>
    <name evidence="2" type="ordered locus">Swoo_0006</name>
</gene>
<reference evidence="2 3" key="1">
    <citation type="submission" date="2008-02" db="EMBL/GenBank/DDBJ databases">
        <title>Complete sequence of Shewanella woodyi ATCC 51908.</title>
        <authorList>
            <consortium name="US DOE Joint Genome Institute"/>
            <person name="Copeland A."/>
            <person name="Lucas S."/>
            <person name="Lapidus A."/>
            <person name="Glavina del Rio T."/>
            <person name="Dalin E."/>
            <person name="Tice H."/>
            <person name="Bruce D."/>
            <person name="Goodwin L."/>
            <person name="Pitluck S."/>
            <person name="Sims D."/>
            <person name="Brettin T."/>
            <person name="Detter J.C."/>
            <person name="Han C."/>
            <person name="Kuske C.R."/>
            <person name="Schmutz J."/>
            <person name="Larimer F."/>
            <person name="Land M."/>
            <person name="Hauser L."/>
            <person name="Kyrpides N."/>
            <person name="Lykidis A."/>
            <person name="Zhao J.-S."/>
            <person name="Richardson P."/>
        </authorList>
    </citation>
    <scope>NUCLEOTIDE SEQUENCE [LARGE SCALE GENOMIC DNA]</scope>
    <source>
        <strain evidence="3">ATCC 51908 / MS32</strain>
    </source>
</reference>
<dbReference type="EMBL" id="CP000961">
    <property type="protein sequence ID" value="ACA84307.1"/>
    <property type="molecule type" value="Genomic_DNA"/>
</dbReference>
<evidence type="ECO:0000259" key="1">
    <source>
        <dbReference type="Pfam" id="PF20243"/>
    </source>
</evidence>